<feature type="compositionally biased region" description="Basic residues" evidence="1">
    <location>
        <begin position="66"/>
        <end position="75"/>
    </location>
</feature>
<evidence type="ECO:0000313" key="3">
    <source>
        <dbReference type="Proteomes" id="UP000054776"/>
    </source>
</evidence>
<feature type="compositionally biased region" description="Polar residues" evidence="1">
    <location>
        <begin position="54"/>
        <end position="65"/>
    </location>
</feature>
<sequence>MNYFQIGKAKILSIRVSVVTTRRVGPADLPPGPRQFVRRFYVLVRSRSLGHVSSSTSSEHAFTRTTRPHVGHRSRSSPLQYIEGFRRRGAT</sequence>
<dbReference type="AlphaFoldDB" id="A0A0V1BUR7"/>
<gene>
    <name evidence="2" type="ORF">T01_1633</name>
</gene>
<organism evidence="2 3">
    <name type="scientific">Trichinella spiralis</name>
    <name type="common">Trichina worm</name>
    <dbReference type="NCBI Taxonomy" id="6334"/>
    <lineage>
        <taxon>Eukaryota</taxon>
        <taxon>Metazoa</taxon>
        <taxon>Ecdysozoa</taxon>
        <taxon>Nematoda</taxon>
        <taxon>Enoplea</taxon>
        <taxon>Dorylaimia</taxon>
        <taxon>Trichinellida</taxon>
        <taxon>Trichinellidae</taxon>
        <taxon>Trichinella</taxon>
    </lineage>
</organism>
<reference evidence="2 3" key="1">
    <citation type="submission" date="2015-01" db="EMBL/GenBank/DDBJ databases">
        <title>Evolution of Trichinella species and genotypes.</title>
        <authorList>
            <person name="Korhonen P.K."/>
            <person name="Edoardo P."/>
            <person name="Giuseppe L.R."/>
            <person name="Gasser R.B."/>
        </authorList>
    </citation>
    <scope>NUCLEOTIDE SEQUENCE [LARGE SCALE GENOMIC DNA]</scope>
    <source>
        <strain evidence="2">ISS3</strain>
    </source>
</reference>
<proteinExistence type="predicted"/>
<evidence type="ECO:0000256" key="1">
    <source>
        <dbReference type="SAM" id="MobiDB-lite"/>
    </source>
</evidence>
<dbReference type="EMBL" id="JYDH01000011">
    <property type="protein sequence ID" value="KRY40751.1"/>
    <property type="molecule type" value="Genomic_DNA"/>
</dbReference>
<protein>
    <submittedName>
        <fullName evidence="2">Uncharacterized protein</fullName>
    </submittedName>
</protein>
<dbReference type="InParanoid" id="A0A0V1BUR7"/>
<evidence type="ECO:0000313" key="2">
    <source>
        <dbReference type="EMBL" id="KRY40751.1"/>
    </source>
</evidence>
<keyword evidence="3" id="KW-1185">Reference proteome</keyword>
<name>A0A0V1BUR7_TRISP</name>
<dbReference type="OrthoDB" id="5919816at2759"/>
<comment type="caution">
    <text evidence="2">The sequence shown here is derived from an EMBL/GenBank/DDBJ whole genome shotgun (WGS) entry which is preliminary data.</text>
</comment>
<accession>A0A0V1BUR7</accession>
<dbReference type="Proteomes" id="UP000054776">
    <property type="component" value="Unassembled WGS sequence"/>
</dbReference>
<feature type="region of interest" description="Disordered" evidence="1">
    <location>
        <begin position="54"/>
        <end position="91"/>
    </location>
</feature>